<dbReference type="SUPFAM" id="SSF51161">
    <property type="entry name" value="Trimeric LpxA-like enzymes"/>
    <property type="match status" value="1"/>
</dbReference>
<dbReference type="AlphaFoldDB" id="A0A098EBM5"/>
<gene>
    <name evidence="2" type="ORF">MSIBF_A290003</name>
</gene>
<dbReference type="InterPro" id="IPR050179">
    <property type="entry name" value="Trans_hexapeptide_repeat"/>
</dbReference>
<dbReference type="EMBL" id="CCXY01000212">
    <property type="protein sequence ID" value="CEG12899.1"/>
    <property type="molecule type" value="Genomic_DNA"/>
</dbReference>
<dbReference type="InterPro" id="IPR018357">
    <property type="entry name" value="Hexapep_transf_CS"/>
</dbReference>
<organism evidence="2">
    <name type="scientific">groundwater metagenome</name>
    <dbReference type="NCBI Taxonomy" id="717931"/>
    <lineage>
        <taxon>unclassified sequences</taxon>
        <taxon>metagenomes</taxon>
        <taxon>ecological metagenomes</taxon>
    </lineage>
</organism>
<dbReference type="PANTHER" id="PTHR43300">
    <property type="entry name" value="ACETYLTRANSFERASE"/>
    <property type="match status" value="1"/>
</dbReference>
<proteinExistence type="predicted"/>
<dbReference type="PROSITE" id="PS00101">
    <property type="entry name" value="HEXAPEP_TRANSFERASES"/>
    <property type="match status" value="1"/>
</dbReference>
<dbReference type="InterPro" id="IPR001451">
    <property type="entry name" value="Hexapep"/>
</dbReference>
<dbReference type="CDD" id="cd04647">
    <property type="entry name" value="LbH_MAT_like"/>
    <property type="match status" value="1"/>
</dbReference>
<evidence type="ECO:0000313" key="2">
    <source>
        <dbReference type="EMBL" id="CEG12899.1"/>
    </source>
</evidence>
<dbReference type="InterPro" id="IPR011004">
    <property type="entry name" value="Trimer_LpxA-like_sf"/>
</dbReference>
<dbReference type="GO" id="GO:0016740">
    <property type="term" value="F:transferase activity"/>
    <property type="evidence" value="ECO:0007669"/>
    <property type="project" value="UniProtKB-KW"/>
</dbReference>
<name>A0A098EBM5_9ZZZZ</name>
<evidence type="ECO:0000256" key="1">
    <source>
        <dbReference type="ARBA" id="ARBA00022679"/>
    </source>
</evidence>
<dbReference type="Pfam" id="PF00132">
    <property type="entry name" value="Hexapep"/>
    <property type="match status" value="1"/>
</dbReference>
<reference evidence="2" key="1">
    <citation type="submission" date="2014-09" db="EMBL/GenBank/DDBJ databases">
        <authorList>
            <person name="Probst J Alexander"/>
        </authorList>
    </citation>
    <scope>NUCLEOTIDE SEQUENCE</scope>
</reference>
<sequence length="134" mass="15052">MEERFKNWEYPEIEENKPTKYNWVVQNKGGLNLGYKTDIGAFTYINAKNGIIIEDYVQIGSHCSIYSVSTIDNKEGKVVLKKNCKIGSHSVVMPGVTVGENSIIGSCSFVNKDIPDKEIWGGAPVKRIRKINQK</sequence>
<accession>A0A098EBM5</accession>
<dbReference type="Gene3D" id="2.160.10.10">
    <property type="entry name" value="Hexapeptide repeat proteins"/>
    <property type="match status" value="1"/>
</dbReference>
<keyword evidence="1 2" id="KW-0808">Transferase</keyword>
<protein>
    <submittedName>
        <fullName evidence="2">O-acetyltransferase</fullName>
    </submittedName>
</protein>